<proteinExistence type="inferred from homology"/>
<evidence type="ECO:0000256" key="2">
    <source>
        <dbReference type="ARBA" id="ARBA00022679"/>
    </source>
</evidence>
<dbReference type="Pfam" id="PF00814">
    <property type="entry name" value="TsaD"/>
    <property type="match status" value="1"/>
</dbReference>
<organism evidence="10 11">
    <name type="scientific">Mariniblastus fucicola</name>
    <dbReference type="NCBI Taxonomy" id="980251"/>
    <lineage>
        <taxon>Bacteria</taxon>
        <taxon>Pseudomonadati</taxon>
        <taxon>Planctomycetota</taxon>
        <taxon>Planctomycetia</taxon>
        <taxon>Pirellulales</taxon>
        <taxon>Pirellulaceae</taxon>
        <taxon>Mariniblastus</taxon>
    </lineage>
</organism>
<evidence type="ECO:0000256" key="1">
    <source>
        <dbReference type="ARBA" id="ARBA00022490"/>
    </source>
</evidence>
<keyword evidence="6 8" id="KW-0012">Acyltransferase</keyword>
<evidence type="ECO:0000256" key="8">
    <source>
        <dbReference type="HAMAP-Rule" id="MF_01445"/>
    </source>
</evidence>
<feature type="binding site" evidence="8">
    <location>
        <position position="132"/>
    </location>
    <ligand>
        <name>Fe cation</name>
        <dbReference type="ChEBI" id="CHEBI:24875"/>
    </ligand>
</feature>
<keyword evidence="5 8" id="KW-0408">Iron</keyword>
<comment type="catalytic activity">
    <reaction evidence="7 8">
        <text>L-threonylcarbamoyladenylate + adenosine(37) in tRNA = N(6)-L-threonylcarbamoyladenosine(37) in tRNA + AMP + H(+)</text>
        <dbReference type="Rhea" id="RHEA:37059"/>
        <dbReference type="Rhea" id="RHEA-COMP:10162"/>
        <dbReference type="Rhea" id="RHEA-COMP:10163"/>
        <dbReference type="ChEBI" id="CHEBI:15378"/>
        <dbReference type="ChEBI" id="CHEBI:73682"/>
        <dbReference type="ChEBI" id="CHEBI:74411"/>
        <dbReference type="ChEBI" id="CHEBI:74418"/>
        <dbReference type="ChEBI" id="CHEBI:456215"/>
        <dbReference type="EC" id="2.3.1.234"/>
    </reaction>
</comment>
<comment type="similarity">
    <text evidence="8">Belongs to the KAE1 / TsaD family.</text>
</comment>
<evidence type="ECO:0000313" key="11">
    <source>
        <dbReference type="Proteomes" id="UP000322214"/>
    </source>
</evidence>
<reference evidence="10 11" key="1">
    <citation type="submission" date="2019-08" db="EMBL/GenBank/DDBJ databases">
        <title>Deep-cultivation of Planctomycetes and their phenomic and genomic characterization uncovers novel biology.</title>
        <authorList>
            <person name="Wiegand S."/>
            <person name="Jogler M."/>
            <person name="Boedeker C."/>
            <person name="Pinto D."/>
            <person name="Vollmers J."/>
            <person name="Rivas-Marin E."/>
            <person name="Kohn T."/>
            <person name="Peeters S.H."/>
            <person name="Heuer A."/>
            <person name="Rast P."/>
            <person name="Oberbeckmann S."/>
            <person name="Bunk B."/>
            <person name="Jeske O."/>
            <person name="Meyerdierks A."/>
            <person name="Storesund J.E."/>
            <person name="Kallscheuer N."/>
            <person name="Luecker S."/>
            <person name="Lage O.M."/>
            <person name="Pohl T."/>
            <person name="Merkel B.J."/>
            <person name="Hornburger P."/>
            <person name="Mueller R.-W."/>
            <person name="Bruemmer F."/>
            <person name="Labrenz M."/>
            <person name="Spormann A.M."/>
            <person name="Op den Camp H."/>
            <person name="Overmann J."/>
            <person name="Amann R."/>
            <person name="Jetten M.S.M."/>
            <person name="Mascher T."/>
            <person name="Medema M.H."/>
            <person name="Devos D.P."/>
            <person name="Kaster A.-K."/>
            <person name="Ovreas L."/>
            <person name="Rohde M."/>
            <person name="Galperin M.Y."/>
            <person name="Jogler C."/>
        </authorList>
    </citation>
    <scope>NUCLEOTIDE SEQUENCE [LARGE SCALE GENOMIC DNA]</scope>
    <source>
        <strain evidence="10 11">FC18</strain>
    </source>
</reference>
<dbReference type="SUPFAM" id="SSF53067">
    <property type="entry name" value="Actin-like ATPase domain"/>
    <property type="match status" value="1"/>
</dbReference>
<comment type="cofactor">
    <cofactor evidence="8">
        <name>Fe(2+)</name>
        <dbReference type="ChEBI" id="CHEBI:29033"/>
    </cofactor>
    <text evidence="8">Binds 1 Fe(2+) ion per subunit.</text>
</comment>
<evidence type="ECO:0000256" key="7">
    <source>
        <dbReference type="ARBA" id="ARBA00048117"/>
    </source>
</evidence>
<dbReference type="GO" id="GO:0005506">
    <property type="term" value="F:iron ion binding"/>
    <property type="evidence" value="ECO:0007669"/>
    <property type="project" value="UniProtKB-UniRule"/>
</dbReference>
<dbReference type="PANTHER" id="PTHR11735:SF6">
    <property type="entry name" value="TRNA N6-ADENOSINE THREONYLCARBAMOYLTRANSFERASE, MITOCHONDRIAL"/>
    <property type="match status" value="1"/>
</dbReference>
<dbReference type="NCBIfam" id="TIGR03723">
    <property type="entry name" value="T6A_TsaD_YgjD"/>
    <property type="match status" value="1"/>
</dbReference>
<keyword evidence="3 8" id="KW-0819">tRNA processing</keyword>
<evidence type="ECO:0000256" key="4">
    <source>
        <dbReference type="ARBA" id="ARBA00022723"/>
    </source>
</evidence>
<keyword evidence="2 8" id="KW-0808">Transferase</keyword>
<name>A0A5B9PE07_9BACT</name>
<comment type="function">
    <text evidence="8">Required for the formation of a threonylcarbamoyl group on adenosine at position 37 (t(6)A37) in tRNAs that read codons beginning with adenine. Is involved in the transfer of the threonylcarbamoyl moiety of threonylcarbamoyl-AMP (TC-AMP) to the N6 group of A37, together with TsaE and TsaB. TsaD likely plays a direct catalytic role in this reaction.</text>
</comment>
<dbReference type="STRING" id="980251.GCA_001642875_01479"/>
<dbReference type="PRINTS" id="PR00789">
    <property type="entry name" value="OSIALOPTASE"/>
</dbReference>
<dbReference type="GO" id="GO:0061711">
    <property type="term" value="F:tRNA N(6)-L-threonylcarbamoyladenine synthase activity"/>
    <property type="evidence" value="ECO:0007669"/>
    <property type="project" value="UniProtKB-EC"/>
</dbReference>
<feature type="binding site" evidence="8">
    <location>
        <position position="128"/>
    </location>
    <ligand>
        <name>Fe cation</name>
        <dbReference type="ChEBI" id="CHEBI:24875"/>
    </ligand>
</feature>
<gene>
    <name evidence="8 10" type="primary">tsaD</name>
    <name evidence="10" type="ORF">MFFC18_26900</name>
</gene>
<keyword evidence="4 8" id="KW-0479">Metal-binding</keyword>
<dbReference type="EMBL" id="CP042912">
    <property type="protein sequence ID" value="QEG22806.1"/>
    <property type="molecule type" value="Genomic_DNA"/>
</dbReference>
<feature type="binding site" evidence="8">
    <location>
        <position position="329"/>
    </location>
    <ligand>
        <name>Fe cation</name>
        <dbReference type="ChEBI" id="CHEBI:24875"/>
    </ligand>
</feature>
<dbReference type="GO" id="GO:0005737">
    <property type="term" value="C:cytoplasm"/>
    <property type="evidence" value="ECO:0007669"/>
    <property type="project" value="UniProtKB-SubCell"/>
</dbReference>
<accession>A0A5B9PE07</accession>
<dbReference type="GO" id="GO:0002949">
    <property type="term" value="P:tRNA threonylcarbamoyladenosine modification"/>
    <property type="evidence" value="ECO:0007669"/>
    <property type="project" value="UniProtKB-UniRule"/>
</dbReference>
<keyword evidence="1 8" id="KW-0963">Cytoplasm</keyword>
<dbReference type="KEGG" id="mff:MFFC18_26900"/>
<protein>
    <recommendedName>
        <fullName evidence="8">tRNA N6-adenosine threonylcarbamoyltransferase</fullName>
        <ecNumber evidence="8">2.3.1.234</ecNumber>
    </recommendedName>
    <alternativeName>
        <fullName evidence="8">N6-L-threonylcarbamoyladenine synthase</fullName>
        <shortName evidence="8">t(6)A synthase</shortName>
    </alternativeName>
    <alternativeName>
        <fullName evidence="8">t(6)A37 threonylcarbamoyladenosine biosynthesis protein TsaD</fullName>
    </alternativeName>
    <alternativeName>
        <fullName evidence="8">tRNA threonylcarbamoyladenosine biosynthesis protein TsaD</fullName>
    </alternativeName>
</protein>
<feature type="domain" description="Gcp-like" evidence="9">
    <location>
        <begin position="40"/>
        <end position="335"/>
    </location>
</feature>
<feature type="binding site" evidence="8">
    <location>
        <position position="197"/>
    </location>
    <ligand>
        <name>substrate</name>
    </ligand>
</feature>
<dbReference type="FunFam" id="3.30.420.40:FF:000040">
    <property type="entry name" value="tRNA N6-adenosine threonylcarbamoyltransferase"/>
    <property type="match status" value="1"/>
</dbReference>
<sequence>MFYPQVSDFRPEAKNLPMILLTLETTCDETAAAIVNDSLKVLSGVVASQAKLHEIYKGVVPEIAARAHVERILPVIDETLKAADLTLDDIDAIAVANTPGLSGSLLVGLTAAKALCFAKDIPLIAVNHLHAHVYACQFASETPIYPCVGLVVSGGHTHLYHYESAIESRFLGGTIDDAAGEAFDKVASMLGLPYPGGPSISKVAVDGDKDAIKFPRSFLKEDRIAFSFSGLKTAVRYAITGPGKFDLDNVSLTPERVADLAASFQQAVVDCLVAKSVQAVEQCAAKDAPRRLCVGGGVAANRVFREQLKQQCELKNIELHFAALEHCTDNAVMGAIAVERFKAGLFEDMSLDILPGLIREPKAG</sequence>
<dbReference type="InterPro" id="IPR017861">
    <property type="entry name" value="KAE1/TsaD"/>
</dbReference>
<comment type="caution">
    <text evidence="8">Lacks conserved residue(s) required for the propagation of feature annotation.</text>
</comment>
<comment type="subcellular location">
    <subcellularLocation>
        <location evidence="8">Cytoplasm</location>
    </subcellularLocation>
</comment>
<feature type="binding site" evidence="8">
    <location>
        <position position="184"/>
    </location>
    <ligand>
        <name>substrate</name>
    </ligand>
</feature>
<evidence type="ECO:0000256" key="5">
    <source>
        <dbReference type="ARBA" id="ARBA00023004"/>
    </source>
</evidence>
<evidence type="ECO:0000313" key="10">
    <source>
        <dbReference type="EMBL" id="QEG22806.1"/>
    </source>
</evidence>
<dbReference type="NCBIfam" id="TIGR00329">
    <property type="entry name" value="gcp_kae1"/>
    <property type="match status" value="1"/>
</dbReference>
<evidence type="ECO:0000259" key="9">
    <source>
        <dbReference type="Pfam" id="PF00814"/>
    </source>
</evidence>
<dbReference type="CDD" id="cd24133">
    <property type="entry name" value="ASKHA_NBD_TsaD_bac"/>
    <property type="match status" value="1"/>
</dbReference>
<dbReference type="HAMAP" id="MF_01445">
    <property type="entry name" value="TsaD"/>
    <property type="match status" value="1"/>
</dbReference>
<dbReference type="InterPro" id="IPR000905">
    <property type="entry name" value="Gcp-like_dom"/>
</dbReference>
<dbReference type="PANTHER" id="PTHR11735">
    <property type="entry name" value="TRNA N6-ADENOSINE THREONYLCARBAMOYLTRANSFERASE"/>
    <property type="match status" value="1"/>
</dbReference>
<dbReference type="Gene3D" id="3.30.420.40">
    <property type="match status" value="2"/>
</dbReference>
<dbReference type="AlphaFoldDB" id="A0A5B9PE07"/>
<feature type="binding site" evidence="8">
    <location>
        <begin position="151"/>
        <end position="155"/>
    </location>
    <ligand>
        <name>substrate</name>
    </ligand>
</feature>
<dbReference type="EC" id="2.3.1.234" evidence="8"/>
<dbReference type="InterPro" id="IPR022450">
    <property type="entry name" value="TsaD"/>
</dbReference>
<evidence type="ECO:0000256" key="3">
    <source>
        <dbReference type="ARBA" id="ARBA00022694"/>
    </source>
</evidence>
<keyword evidence="11" id="KW-1185">Reference proteome</keyword>
<dbReference type="Proteomes" id="UP000322214">
    <property type="component" value="Chromosome"/>
</dbReference>
<dbReference type="InterPro" id="IPR043129">
    <property type="entry name" value="ATPase_NBD"/>
</dbReference>
<feature type="binding site" evidence="8">
    <location>
        <position position="301"/>
    </location>
    <ligand>
        <name>substrate</name>
    </ligand>
</feature>
<dbReference type="FunFam" id="3.30.420.40:FF:000012">
    <property type="entry name" value="tRNA N6-adenosine threonylcarbamoyltransferase"/>
    <property type="match status" value="1"/>
</dbReference>
<evidence type="ECO:0000256" key="6">
    <source>
        <dbReference type="ARBA" id="ARBA00023315"/>
    </source>
</evidence>